<dbReference type="Proteomes" id="UP000024635">
    <property type="component" value="Unassembled WGS sequence"/>
</dbReference>
<reference evidence="2" key="1">
    <citation type="journal article" date="2015" name="Nat. Genet.">
        <title>The genome and transcriptome of the zoonotic hookworm Ancylostoma ceylanicum identify infection-specific gene families.</title>
        <authorList>
            <person name="Schwarz E.M."/>
            <person name="Hu Y."/>
            <person name="Antoshechkin I."/>
            <person name="Miller M.M."/>
            <person name="Sternberg P.W."/>
            <person name="Aroian R.V."/>
        </authorList>
    </citation>
    <scope>NUCLEOTIDE SEQUENCE</scope>
    <source>
        <strain evidence="2">HY135</strain>
    </source>
</reference>
<name>A0A016UQK2_9BILA</name>
<accession>A0A016UQK2</accession>
<protein>
    <submittedName>
        <fullName evidence="1">Uncharacterized protein</fullName>
    </submittedName>
</protein>
<comment type="caution">
    <text evidence="1">The sequence shown here is derived from an EMBL/GenBank/DDBJ whole genome shotgun (WGS) entry which is preliminary data.</text>
</comment>
<proteinExistence type="predicted"/>
<evidence type="ECO:0000313" key="2">
    <source>
        <dbReference type="Proteomes" id="UP000024635"/>
    </source>
</evidence>
<dbReference type="AlphaFoldDB" id="A0A016UQK2"/>
<sequence length="129" mass="15049">MHRFRAKVQQNIMKLRSFTSQTFARESRLKKKLAYHFRDKIRSSGGRHHFDFVVGLTGEWCENVIHNRSQTYQSFKPTDKVRCEMEWGTTSTFIDQSLDSALHLPTTLTTTTTTQQVSSSKYVVLFQVL</sequence>
<organism evidence="1 2">
    <name type="scientific">Ancylostoma ceylanicum</name>
    <dbReference type="NCBI Taxonomy" id="53326"/>
    <lineage>
        <taxon>Eukaryota</taxon>
        <taxon>Metazoa</taxon>
        <taxon>Ecdysozoa</taxon>
        <taxon>Nematoda</taxon>
        <taxon>Chromadorea</taxon>
        <taxon>Rhabditida</taxon>
        <taxon>Rhabditina</taxon>
        <taxon>Rhabditomorpha</taxon>
        <taxon>Strongyloidea</taxon>
        <taxon>Ancylostomatidae</taxon>
        <taxon>Ancylostomatinae</taxon>
        <taxon>Ancylostoma</taxon>
    </lineage>
</organism>
<gene>
    <name evidence="1" type="primary">Acey_s0030.g2213</name>
    <name evidence="1" type="ORF">Y032_0030g2213</name>
</gene>
<dbReference type="EMBL" id="JARK01001366">
    <property type="protein sequence ID" value="EYC17684.1"/>
    <property type="molecule type" value="Genomic_DNA"/>
</dbReference>
<evidence type="ECO:0000313" key="1">
    <source>
        <dbReference type="EMBL" id="EYC17684.1"/>
    </source>
</evidence>
<keyword evidence="2" id="KW-1185">Reference proteome</keyword>